<name>A0A432NJF3_9HYPH</name>
<keyword evidence="1" id="KW-0346">Stress response</keyword>
<dbReference type="OrthoDB" id="9808910at2"/>
<evidence type="ECO:0000259" key="4">
    <source>
        <dbReference type="PROSITE" id="PS01031"/>
    </source>
</evidence>
<evidence type="ECO:0000256" key="2">
    <source>
        <dbReference type="PROSITE-ProRule" id="PRU00285"/>
    </source>
</evidence>
<gene>
    <name evidence="5" type="ORF">EFR84_25970</name>
</gene>
<dbReference type="SUPFAM" id="SSF49764">
    <property type="entry name" value="HSP20-like chaperones"/>
    <property type="match status" value="1"/>
</dbReference>
<evidence type="ECO:0000313" key="6">
    <source>
        <dbReference type="Proteomes" id="UP000278081"/>
    </source>
</evidence>
<dbReference type="PANTHER" id="PTHR46733">
    <property type="entry name" value="26.5 KDA HEAT SHOCK PROTEIN, MITOCHONDRIAL"/>
    <property type="match status" value="1"/>
</dbReference>
<dbReference type="InterPro" id="IPR002068">
    <property type="entry name" value="A-crystallin/Hsp20_dom"/>
</dbReference>
<evidence type="ECO:0000256" key="1">
    <source>
        <dbReference type="ARBA" id="ARBA00023016"/>
    </source>
</evidence>
<feature type="domain" description="SHSP" evidence="4">
    <location>
        <begin position="58"/>
        <end position="169"/>
    </location>
</feature>
<dbReference type="PANTHER" id="PTHR46733:SF4">
    <property type="entry name" value="HEAT SHOCK PROTEIN 21, CHLOROPLASTIC"/>
    <property type="match status" value="1"/>
</dbReference>
<comment type="similarity">
    <text evidence="2 3">Belongs to the small heat shock protein (HSP20) family.</text>
</comment>
<dbReference type="InterPro" id="IPR044587">
    <property type="entry name" value="HSP21-like"/>
</dbReference>
<dbReference type="InterPro" id="IPR008978">
    <property type="entry name" value="HSP20-like_chaperone"/>
</dbReference>
<dbReference type="Pfam" id="PF00011">
    <property type="entry name" value="HSP20"/>
    <property type="match status" value="1"/>
</dbReference>
<protein>
    <submittedName>
        <fullName evidence="5">Hsp20/alpha crystallin family protein</fullName>
    </submittedName>
</protein>
<evidence type="ECO:0000256" key="3">
    <source>
        <dbReference type="RuleBase" id="RU003616"/>
    </source>
</evidence>
<reference evidence="5 6" key="1">
    <citation type="submission" date="2018-11" db="EMBL/GenBank/DDBJ databases">
        <title>Rhizobium chutanense sp. nov., isolated from root nodules of Phaseolus vulgaris in China.</title>
        <authorList>
            <person name="Huo Y."/>
        </authorList>
    </citation>
    <scope>NUCLEOTIDE SEQUENCE [LARGE SCALE GENOMIC DNA]</scope>
    <source>
        <strain evidence="5 6">C16</strain>
    </source>
</reference>
<evidence type="ECO:0000313" key="5">
    <source>
        <dbReference type="EMBL" id="RUL99828.1"/>
    </source>
</evidence>
<proteinExistence type="inferred from homology"/>
<dbReference type="Gene3D" id="2.60.40.790">
    <property type="match status" value="1"/>
</dbReference>
<comment type="caution">
    <text evidence="5">The sequence shown here is derived from an EMBL/GenBank/DDBJ whole genome shotgun (WGS) entry which is preliminary data.</text>
</comment>
<accession>A0A432NJF3</accession>
<dbReference type="PROSITE" id="PS01031">
    <property type="entry name" value="SHSP"/>
    <property type="match status" value="1"/>
</dbReference>
<organism evidence="5 6">
    <name type="scientific">Rhizobium chutanense</name>
    <dbReference type="NCBI Taxonomy" id="2035448"/>
    <lineage>
        <taxon>Bacteria</taxon>
        <taxon>Pseudomonadati</taxon>
        <taxon>Pseudomonadota</taxon>
        <taxon>Alphaproteobacteria</taxon>
        <taxon>Hyphomicrobiales</taxon>
        <taxon>Rhizobiaceae</taxon>
        <taxon>Rhizobium/Agrobacterium group</taxon>
        <taxon>Rhizobium</taxon>
    </lineage>
</organism>
<dbReference type="RefSeq" id="WP_126911157.1">
    <property type="nucleotide sequence ID" value="NZ_ML133775.1"/>
</dbReference>
<dbReference type="CDD" id="cd06464">
    <property type="entry name" value="ACD_sHsps-like"/>
    <property type="match status" value="1"/>
</dbReference>
<dbReference type="EMBL" id="RJTJ01000028">
    <property type="protein sequence ID" value="RUL99828.1"/>
    <property type="molecule type" value="Genomic_DNA"/>
</dbReference>
<sequence length="169" mass="19070">MSVRDLIPWGRNNGHQVPSLLREDDHDPFLSLHREVNRLFNDAFRSFGSGLPSLRGASGFGAGWPSVEISDTDKDIKVTAEVPGLEEKDIEVILDDGVLTLKGEKRSETEDKEKQFSERYYGRFERRIPLGTEVKEDQVDATFKNGVLTVTLPKSEKAQSQVRRIAIRS</sequence>
<dbReference type="Proteomes" id="UP000278081">
    <property type="component" value="Unassembled WGS sequence"/>
</dbReference>
<dbReference type="AlphaFoldDB" id="A0A432NJF3"/>
<dbReference type="GO" id="GO:0009408">
    <property type="term" value="P:response to heat"/>
    <property type="evidence" value="ECO:0007669"/>
    <property type="project" value="InterPro"/>
</dbReference>